<accession>A0A0B1T2F1</accession>
<keyword evidence="1" id="KW-1133">Transmembrane helix</keyword>
<organism evidence="2 3">
    <name type="scientific">Oesophagostomum dentatum</name>
    <name type="common">Nodular worm</name>
    <dbReference type="NCBI Taxonomy" id="61180"/>
    <lineage>
        <taxon>Eukaryota</taxon>
        <taxon>Metazoa</taxon>
        <taxon>Ecdysozoa</taxon>
        <taxon>Nematoda</taxon>
        <taxon>Chromadorea</taxon>
        <taxon>Rhabditida</taxon>
        <taxon>Rhabditina</taxon>
        <taxon>Rhabditomorpha</taxon>
        <taxon>Strongyloidea</taxon>
        <taxon>Strongylidae</taxon>
        <taxon>Oesophagostomum</taxon>
    </lineage>
</organism>
<reference evidence="2 3" key="1">
    <citation type="submission" date="2014-03" db="EMBL/GenBank/DDBJ databases">
        <title>Draft genome of the hookworm Oesophagostomum dentatum.</title>
        <authorList>
            <person name="Mitreva M."/>
        </authorList>
    </citation>
    <scope>NUCLEOTIDE SEQUENCE [LARGE SCALE GENOMIC DNA]</scope>
    <source>
        <strain evidence="2 3">OD-Hann</strain>
    </source>
</reference>
<name>A0A0B1T2F1_OESDE</name>
<dbReference type="AlphaFoldDB" id="A0A0B1T2F1"/>
<protein>
    <submittedName>
        <fullName evidence="2">Uncharacterized protein</fullName>
    </submittedName>
</protein>
<feature type="transmembrane region" description="Helical" evidence="1">
    <location>
        <begin position="48"/>
        <end position="71"/>
    </location>
</feature>
<gene>
    <name evidence="2" type="ORF">OESDEN_10613</name>
</gene>
<dbReference type="EMBL" id="KN554062">
    <property type="protein sequence ID" value="KHJ89560.1"/>
    <property type="molecule type" value="Genomic_DNA"/>
</dbReference>
<evidence type="ECO:0000313" key="2">
    <source>
        <dbReference type="EMBL" id="KHJ89560.1"/>
    </source>
</evidence>
<keyword evidence="1" id="KW-0812">Transmembrane</keyword>
<dbReference type="Proteomes" id="UP000053660">
    <property type="component" value="Unassembled WGS sequence"/>
</dbReference>
<dbReference type="OrthoDB" id="10536051at2759"/>
<keyword evidence="1" id="KW-0472">Membrane</keyword>
<keyword evidence="3" id="KW-1185">Reference proteome</keyword>
<evidence type="ECO:0000313" key="3">
    <source>
        <dbReference type="Proteomes" id="UP000053660"/>
    </source>
</evidence>
<sequence length="97" mass="10769">MALTTGFLILNMVASFSDTFLPPNPGPRPDMTDPKKRIDKNSPYFKQLVIAASSEWAMVLVMQLFVLSLVVEMRAVRASGPRIIIEEKDECDGNIAL</sequence>
<evidence type="ECO:0000256" key="1">
    <source>
        <dbReference type="SAM" id="Phobius"/>
    </source>
</evidence>
<proteinExistence type="predicted"/>